<dbReference type="InterPro" id="IPR002634">
    <property type="entry name" value="BolA"/>
</dbReference>
<dbReference type="AlphaFoldDB" id="A0A914X9I6"/>
<dbReference type="GO" id="GO:0006879">
    <property type="term" value="P:intracellular iron ion homeostasis"/>
    <property type="evidence" value="ECO:0007669"/>
    <property type="project" value="InterPro"/>
</dbReference>
<proteinExistence type="inferred from homology"/>
<name>A0A914X9I6_9BILA</name>
<dbReference type="PANTHER" id="PTHR12735:SF27">
    <property type="entry name" value="BOLA-LIKE PROTEIN 2"/>
    <property type="match status" value="1"/>
</dbReference>
<reference evidence="3" key="1">
    <citation type="submission" date="2022-11" db="UniProtKB">
        <authorList>
            <consortium name="WormBaseParasite"/>
        </authorList>
    </citation>
    <scope>IDENTIFICATION</scope>
</reference>
<dbReference type="Proteomes" id="UP000887566">
    <property type="component" value="Unplaced"/>
</dbReference>
<dbReference type="GO" id="GO:0005829">
    <property type="term" value="C:cytosol"/>
    <property type="evidence" value="ECO:0007669"/>
    <property type="project" value="TreeGrafter"/>
</dbReference>
<dbReference type="PIRSF" id="PIRSF003113">
    <property type="entry name" value="BolA"/>
    <property type="match status" value="1"/>
</dbReference>
<dbReference type="GO" id="GO:0051604">
    <property type="term" value="P:protein maturation"/>
    <property type="evidence" value="ECO:0007669"/>
    <property type="project" value="InterPro"/>
</dbReference>
<protein>
    <submittedName>
        <fullName evidence="3">BolA-like protein 2</fullName>
    </submittedName>
</protein>
<accession>A0A914X9I6</accession>
<evidence type="ECO:0000313" key="2">
    <source>
        <dbReference type="Proteomes" id="UP000887566"/>
    </source>
</evidence>
<dbReference type="GO" id="GO:0005634">
    <property type="term" value="C:nucleus"/>
    <property type="evidence" value="ECO:0007669"/>
    <property type="project" value="TreeGrafter"/>
</dbReference>
<dbReference type="InterPro" id="IPR036065">
    <property type="entry name" value="BolA-like_sf"/>
</dbReference>
<comment type="similarity">
    <text evidence="1">Belongs to the BolA/IbaG family.</text>
</comment>
<keyword evidence="2" id="KW-1185">Reference proteome</keyword>
<dbReference type="Pfam" id="PF01722">
    <property type="entry name" value="BolA"/>
    <property type="match status" value="1"/>
</dbReference>
<dbReference type="GO" id="GO:0051537">
    <property type="term" value="F:2 iron, 2 sulfur cluster binding"/>
    <property type="evidence" value="ECO:0007669"/>
    <property type="project" value="InterPro"/>
</dbReference>
<evidence type="ECO:0000313" key="3">
    <source>
        <dbReference type="WBParaSite" id="PSAMB.scaffold6991size8466.g29422.t1"/>
    </source>
</evidence>
<dbReference type="WBParaSite" id="PSAMB.scaffold6991size8466.g29422.t1">
    <property type="protein sequence ID" value="PSAMB.scaffold6991size8466.g29422.t1"/>
    <property type="gene ID" value="PSAMB.scaffold6991size8466.g29422"/>
</dbReference>
<organism evidence="2 3">
    <name type="scientific">Plectus sambesii</name>
    <dbReference type="NCBI Taxonomy" id="2011161"/>
    <lineage>
        <taxon>Eukaryota</taxon>
        <taxon>Metazoa</taxon>
        <taxon>Ecdysozoa</taxon>
        <taxon>Nematoda</taxon>
        <taxon>Chromadorea</taxon>
        <taxon>Plectida</taxon>
        <taxon>Plectina</taxon>
        <taxon>Plectoidea</taxon>
        <taxon>Plectidae</taxon>
        <taxon>Plectus</taxon>
    </lineage>
</organism>
<dbReference type="Gene3D" id="3.30.300.90">
    <property type="entry name" value="BolA-like"/>
    <property type="match status" value="1"/>
</dbReference>
<evidence type="ECO:0000256" key="1">
    <source>
        <dbReference type="RuleBase" id="RU003860"/>
    </source>
</evidence>
<dbReference type="PANTHER" id="PTHR12735">
    <property type="entry name" value="BOLA-LIKE PROTEIN-RELATED"/>
    <property type="match status" value="1"/>
</dbReference>
<sequence>MVTEAEVKAKLTDAFSPVYLEVTDESDGCGAKFNLIIVSEQFEGKALLARQRSVHSALAAEMPSIHAVTMKTLTPAQWQAQQQ</sequence>
<dbReference type="SUPFAM" id="SSF82657">
    <property type="entry name" value="BolA-like"/>
    <property type="match status" value="1"/>
</dbReference>
<dbReference type="InterPro" id="IPR045115">
    <property type="entry name" value="BOL2"/>
</dbReference>